<protein>
    <submittedName>
        <fullName evidence="2">Uncharacterized protein</fullName>
    </submittedName>
</protein>
<organism evidence="2">
    <name type="scientific">Lepeophtheirus salmonis</name>
    <name type="common">Salmon louse</name>
    <name type="synonym">Caligus salmonis</name>
    <dbReference type="NCBI Taxonomy" id="72036"/>
    <lineage>
        <taxon>Eukaryota</taxon>
        <taxon>Metazoa</taxon>
        <taxon>Ecdysozoa</taxon>
        <taxon>Arthropoda</taxon>
        <taxon>Crustacea</taxon>
        <taxon>Multicrustacea</taxon>
        <taxon>Hexanauplia</taxon>
        <taxon>Copepoda</taxon>
        <taxon>Siphonostomatoida</taxon>
        <taxon>Caligidae</taxon>
        <taxon>Lepeophtheirus</taxon>
    </lineage>
</organism>
<accession>A0A0K2TER2</accession>
<sequence>EVFPKYFTVQSWILIALVCCFIDLAGLVLISLYTSSTIQISGCPLLPGDFSRSNVCSNPIHNSSVEDDDLNTLIKISWDCRTINLLCSR</sequence>
<feature type="non-terminal residue" evidence="2">
    <location>
        <position position="1"/>
    </location>
</feature>
<keyword evidence="1" id="KW-0812">Transmembrane</keyword>
<reference evidence="2" key="1">
    <citation type="submission" date="2014-05" db="EMBL/GenBank/DDBJ databases">
        <authorList>
            <person name="Chronopoulou M."/>
        </authorList>
    </citation>
    <scope>NUCLEOTIDE SEQUENCE</scope>
    <source>
        <tissue evidence="2">Whole organism</tissue>
    </source>
</reference>
<evidence type="ECO:0000313" key="2">
    <source>
        <dbReference type="EMBL" id="CDW23936.1"/>
    </source>
</evidence>
<keyword evidence="1" id="KW-0472">Membrane</keyword>
<feature type="transmembrane region" description="Helical" evidence="1">
    <location>
        <begin position="12"/>
        <end position="33"/>
    </location>
</feature>
<keyword evidence="1" id="KW-1133">Transmembrane helix</keyword>
<proteinExistence type="predicted"/>
<feature type="non-terminal residue" evidence="2">
    <location>
        <position position="89"/>
    </location>
</feature>
<dbReference type="AlphaFoldDB" id="A0A0K2TER2"/>
<dbReference type="EMBL" id="HACA01006575">
    <property type="protein sequence ID" value="CDW23936.1"/>
    <property type="molecule type" value="Transcribed_RNA"/>
</dbReference>
<evidence type="ECO:0000256" key="1">
    <source>
        <dbReference type="SAM" id="Phobius"/>
    </source>
</evidence>
<name>A0A0K2TER2_LEPSM</name>